<dbReference type="InterPro" id="IPR052518">
    <property type="entry name" value="CHR_Transporter"/>
</dbReference>
<evidence type="ECO:0000256" key="1">
    <source>
        <dbReference type="ARBA" id="ARBA00004651"/>
    </source>
</evidence>
<keyword evidence="4 7" id="KW-0812">Transmembrane</keyword>
<dbReference type="EMBL" id="QMFB01000002">
    <property type="protein sequence ID" value="RAV22285.1"/>
    <property type="molecule type" value="Genomic_DNA"/>
</dbReference>
<evidence type="ECO:0000256" key="5">
    <source>
        <dbReference type="ARBA" id="ARBA00022989"/>
    </source>
</evidence>
<comment type="similarity">
    <text evidence="2">Belongs to the chromate ion transporter (CHR) (TC 2.A.51) family.</text>
</comment>
<dbReference type="OrthoDB" id="9027281at2"/>
<keyword evidence="6 7" id="KW-0472">Membrane</keyword>
<organism evidence="8 9">
    <name type="scientific">Paenibacillus contaminans</name>
    <dbReference type="NCBI Taxonomy" id="450362"/>
    <lineage>
        <taxon>Bacteria</taxon>
        <taxon>Bacillati</taxon>
        <taxon>Bacillota</taxon>
        <taxon>Bacilli</taxon>
        <taxon>Bacillales</taxon>
        <taxon>Paenibacillaceae</taxon>
        <taxon>Paenibacillus</taxon>
    </lineage>
</organism>
<comment type="caution">
    <text evidence="8">The sequence shown here is derived from an EMBL/GenBank/DDBJ whole genome shotgun (WGS) entry which is preliminary data.</text>
</comment>
<feature type="transmembrane region" description="Helical" evidence="7">
    <location>
        <begin position="6"/>
        <end position="24"/>
    </location>
</feature>
<gene>
    <name evidence="8" type="ORF">DQG23_04865</name>
</gene>
<keyword evidence="3" id="KW-1003">Cell membrane</keyword>
<comment type="subcellular location">
    <subcellularLocation>
        <location evidence="1">Cell membrane</location>
        <topology evidence="1">Multi-pass membrane protein</topology>
    </subcellularLocation>
</comment>
<evidence type="ECO:0000256" key="2">
    <source>
        <dbReference type="ARBA" id="ARBA00005262"/>
    </source>
</evidence>
<dbReference type="GO" id="GO:0015109">
    <property type="term" value="F:chromate transmembrane transporter activity"/>
    <property type="evidence" value="ECO:0007669"/>
    <property type="project" value="InterPro"/>
</dbReference>
<evidence type="ECO:0000256" key="4">
    <source>
        <dbReference type="ARBA" id="ARBA00022692"/>
    </source>
</evidence>
<name>A0A329MQU5_9BACL</name>
<dbReference type="Pfam" id="PF02417">
    <property type="entry name" value="Chromate_transp"/>
    <property type="match status" value="1"/>
</dbReference>
<protein>
    <submittedName>
        <fullName evidence="8">Chromate transporter</fullName>
    </submittedName>
</protein>
<feature type="transmembrane region" description="Helical" evidence="7">
    <location>
        <begin position="109"/>
        <end position="128"/>
    </location>
</feature>
<dbReference type="RefSeq" id="WP_113029691.1">
    <property type="nucleotide sequence ID" value="NZ_QMFB01000002.1"/>
</dbReference>
<evidence type="ECO:0000256" key="7">
    <source>
        <dbReference type="SAM" id="Phobius"/>
    </source>
</evidence>
<feature type="transmembrane region" description="Helical" evidence="7">
    <location>
        <begin position="161"/>
        <end position="177"/>
    </location>
</feature>
<dbReference type="GO" id="GO:0005886">
    <property type="term" value="C:plasma membrane"/>
    <property type="evidence" value="ECO:0007669"/>
    <property type="project" value="UniProtKB-SubCell"/>
</dbReference>
<feature type="transmembrane region" description="Helical" evidence="7">
    <location>
        <begin position="134"/>
        <end position="154"/>
    </location>
</feature>
<sequence length="178" mass="18646">MLLQLFWTFFKVGLVSFGGGYAMIPIIENEVAAHGWLSPERFAEVTTLAGMSPGPIAMNSAIYVGFQTAGLAGATAAALGIVLPSLIIVVAAAAFFYKAHQNRLVKSAFYGLRPIVTGLIVYAAIRFASVNGVFGGLTLHTAFALGIFAFALFAMAKLKMHPVYVILLSGIAGAAVFG</sequence>
<keyword evidence="9" id="KW-1185">Reference proteome</keyword>
<evidence type="ECO:0000313" key="9">
    <source>
        <dbReference type="Proteomes" id="UP000250369"/>
    </source>
</evidence>
<accession>A0A329MQU5</accession>
<evidence type="ECO:0000313" key="8">
    <source>
        <dbReference type="EMBL" id="RAV22285.1"/>
    </source>
</evidence>
<keyword evidence="5 7" id="KW-1133">Transmembrane helix</keyword>
<feature type="transmembrane region" description="Helical" evidence="7">
    <location>
        <begin position="72"/>
        <end position="97"/>
    </location>
</feature>
<proteinExistence type="inferred from homology"/>
<dbReference type="AlphaFoldDB" id="A0A329MQU5"/>
<evidence type="ECO:0000256" key="3">
    <source>
        <dbReference type="ARBA" id="ARBA00022475"/>
    </source>
</evidence>
<dbReference type="Proteomes" id="UP000250369">
    <property type="component" value="Unassembled WGS sequence"/>
</dbReference>
<reference evidence="8 9" key="1">
    <citation type="journal article" date="2009" name="Int. J. Syst. Evol. Microbiol.">
        <title>Paenibacillus contaminans sp. nov., isolated from a contaminated laboratory plate.</title>
        <authorList>
            <person name="Chou J.H."/>
            <person name="Lee J.H."/>
            <person name="Lin M.C."/>
            <person name="Chang P.S."/>
            <person name="Arun A.B."/>
            <person name="Young C.C."/>
            <person name="Chen W.M."/>
        </authorList>
    </citation>
    <scope>NUCLEOTIDE SEQUENCE [LARGE SCALE GENOMIC DNA]</scope>
    <source>
        <strain evidence="8 9">CKOBP-6</strain>
    </source>
</reference>
<evidence type="ECO:0000256" key="6">
    <source>
        <dbReference type="ARBA" id="ARBA00023136"/>
    </source>
</evidence>
<dbReference type="InterPro" id="IPR003370">
    <property type="entry name" value="Chromate_transpt"/>
</dbReference>
<dbReference type="PANTHER" id="PTHR43663">
    <property type="entry name" value="CHROMATE TRANSPORT PROTEIN-RELATED"/>
    <property type="match status" value="1"/>
</dbReference>
<dbReference type="PANTHER" id="PTHR43663:SF1">
    <property type="entry name" value="CHROMATE TRANSPORTER"/>
    <property type="match status" value="1"/>
</dbReference>